<evidence type="ECO:0000313" key="2">
    <source>
        <dbReference type="Proteomes" id="UP000645865"/>
    </source>
</evidence>
<dbReference type="AlphaFoldDB" id="A0A8I1JEL7"/>
<dbReference type="GO" id="GO:0006281">
    <property type="term" value="P:DNA repair"/>
    <property type="evidence" value="ECO:0007669"/>
    <property type="project" value="InterPro"/>
</dbReference>
<comment type="caution">
    <text evidence="1">The sequence shown here is derived from an EMBL/GenBank/DDBJ whole genome shotgun (WGS) entry which is preliminary data.</text>
</comment>
<dbReference type="InterPro" id="IPR011257">
    <property type="entry name" value="DNA_glycosylase"/>
</dbReference>
<accession>A0A8I1JEL7</accession>
<keyword evidence="1" id="KW-0808">Transferase</keyword>
<dbReference type="RefSeq" id="WP_169902526.1">
    <property type="nucleotide sequence ID" value="NZ_CAXISD010000033.1"/>
</dbReference>
<protein>
    <submittedName>
        <fullName evidence="1">DNA methylase</fullName>
    </submittedName>
</protein>
<evidence type="ECO:0000313" key="1">
    <source>
        <dbReference type="EMBL" id="MBI6626207.1"/>
    </source>
</evidence>
<dbReference type="GO" id="GO:0032259">
    <property type="term" value="P:methylation"/>
    <property type="evidence" value="ECO:0007669"/>
    <property type="project" value="UniProtKB-KW"/>
</dbReference>
<sequence>MSKIISAHDLQIDLQGANEAGLFKWLLASFLMGKRIQGQIAANAYRVIVEKHHRDTPHKLASCTHRQLVTMLGEAHYVRYDETTSSRLLALANKVNTEYDGKVSNIVAASADRRAFEKRLSEFEGIGPKTIEIFLREAAAVLFESSA</sequence>
<reference evidence="1" key="1">
    <citation type="submission" date="2020-12" db="EMBL/GenBank/DDBJ databases">
        <title>Comparative genomic insights into the epidemiology and virulence of plant pathogenic Pseudomonads from Turkey.</title>
        <authorList>
            <person name="Dillon M."/>
            <person name="Ruiz-Bedoya T."/>
            <person name="Bendalovic-Torma C."/>
            <person name="Guttman K.M."/>
            <person name="Kwak H."/>
            <person name="Middleton M.A."/>
            <person name="Wang P.W."/>
            <person name="Horuz S."/>
            <person name="Aysan Y."/>
            <person name="Guttman D.S."/>
        </authorList>
    </citation>
    <scope>NUCLEOTIDE SEQUENCE</scope>
    <source>
        <strain evidence="1">S5_IA_3a</strain>
    </source>
</reference>
<keyword evidence="1" id="KW-0489">Methyltransferase</keyword>
<name>A0A8I1JEL7_9PSED</name>
<dbReference type="Gene3D" id="1.10.340.30">
    <property type="entry name" value="Hypothetical protein, domain 2"/>
    <property type="match status" value="1"/>
</dbReference>
<dbReference type="SUPFAM" id="SSF48150">
    <property type="entry name" value="DNA-glycosylase"/>
    <property type="match status" value="1"/>
</dbReference>
<organism evidence="1 2">
    <name type="scientific">Pseudomonas rhodesiae</name>
    <dbReference type="NCBI Taxonomy" id="76760"/>
    <lineage>
        <taxon>Bacteria</taxon>
        <taxon>Pseudomonadati</taxon>
        <taxon>Pseudomonadota</taxon>
        <taxon>Gammaproteobacteria</taxon>
        <taxon>Pseudomonadales</taxon>
        <taxon>Pseudomonadaceae</taxon>
        <taxon>Pseudomonas</taxon>
    </lineage>
</organism>
<proteinExistence type="predicted"/>
<dbReference type="EMBL" id="JAEILH010000033">
    <property type="protein sequence ID" value="MBI6626207.1"/>
    <property type="molecule type" value="Genomic_DNA"/>
</dbReference>
<gene>
    <name evidence="1" type="ORF">YA0853_21385</name>
</gene>
<dbReference type="Proteomes" id="UP000645865">
    <property type="component" value="Unassembled WGS sequence"/>
</dbReference>
<dbReference type="GO" id="GO:0008168">
    <property type="term" value="F:methyltransferase activity"/>
    <property type="evidence" value="ECO:0007669"/>
    <property type="project" value="UniProtKB-KW"/>
</dbReference>